<dbReference type="EMBL" id="CP067334">
    <property type="protein sequence ID" value="QXE27524.1"/>
    <property type="molecule type" value="Genomic_DNA"/>
</dbReference>
<feature type="chain" id="PRO_5047467427" evidence="2">
    <location>
        <begin position="21"/>
        <end position="252"/>
    </location>
</feature>
<proteinExistence type="predicted"/>
<evidence type="ECO:0000313" key="3">
    <source>
        <dbReference type="EMBL" id="QXE27524.1"/>
    </source>
</evidence>
<dbReference type="RefSeq" id="WP_131743862.1">
    <property type="nucleotide sequence ID" value="NZ_CAAAFM010000001.1"/>
</dbReference>
<evidence type="ECO:0000313" key="4">
    <source>
        <dbReference type="Proteomes" id="UP000683565"/>
    </source>
</evidence>
<reference evidence="3" key="1">
    <citation type="submission" date="2021-01" db="EMBL/GenBank/DDBJ databases">
        <title>Chlamydial infections in birds of prey presented to California wildlife rehabilitation facilities.</title>
        <authorList>
            <person name="Seibert B.A."/>
            <person name="Keel M.K."/>
            <person name="Kelly T.R."/>
            <person name="Nilsen R.A."/>
            <person name="Pesti D.R."/>
            <person name="Ciembor P.X."/>
            <person name="Gregory C.R."/>
            <person name="Ritchie B.W."/>
            <person name="Hawkins M.G."/>
        </authorList>
    </citation>
    <scope>NUCLEOTIDE SEQUENCE [LARGE SCALE GENOMIC DNA]</scope>
    <source>
        <strain evidence="3">SWA</strain>
    </source>
</reference>
<feature type="signal peptide" evidence="2">
    <location>
        <begin position="1"/>
        <end position="20"/>
    </location>
</feature>
<accession>A0ABX8L9C9</accession>
<dbReference type="NCBIfam" id="NF038014">
    <property type="entry name" value="Chlamy_inclu_1"/>
    <property type="match status" value="1"/>
</dbReference>
<feature type="compositionally biased region" description="Basic and acidic residues" evidence="1">
    <location>
        <begin position="102"/>
        <end position="112"/>
    </location>
</feature>
<keyword evidence="4" id="KW-1185">Reference proteome</keyword>
<evidence type="ECO:0000256" key="1">
    <source>
        <dbReference type="SAM" id="MobiDB-lite"/>
    </source>
</evidence>
<organism evidence="3 4">
    <name type="scientific">Chlamydia buteonis</name>
    <dbReference type="NCBI Taxonomy" id="2494525"/>
    <lineage>
        <taxon>Bacteria</taxon>
        <taxon>Pseudomonadati</taxon>
        <taxon>Chlamydiota</taxon>
        <taxon>Chlamydiia</taxon>
        <taxon>Chlamydiales</taxon>
        <taxon>Chlamydiaceae</taxon>
        <taxon>Chlamydia/Chlamydophila group</taxon>
        <taxon>Chlamydia</taxon>
    </lineage>
</organism>
<protein>
    <submittedName>
        <fullName evidence="3">Inclusion-associated protein</fullName>
    </submittedName>
</protein>
<name>A0ABX8L9C9_9CHLA</name>
<evidence type="ECO:0000256" key="2">
    <source>
        <dbReference type="SAM" id="SignalP"/>
    </source>
</evidence>
<dbReference type="Proteomes" id="UP000683565">
    <property type="component" value="Chromosome"/>
</dbReference>
<keyword evidence="2" id="KW-0732">Signal</keyword>
<gene>
    <name evidence="3" type="ORF">JJJ19_02475</name>
</gene>
<feature type="region of interest" description="Disordered" evidence="1">
    <location>
        <begin position="59"/>
        <end position="123"/>
    </location>
</feature>
<feature type="compositionally biased region" description="Basic and acidic residues" evidence="1">
    <location>
        <begin position="84"/>
        <end position="95"/>
    </location>
</feature>
<sequence length="252" mass="28294">MKKALPYSLFAIIFHGACIALLTCSPANKPSTKLVPFKEKIVTLSEPCPSIATLTTTLPQPTLKEHTDKRDIEQSPHKQNLKPPVEKKKTEDIKKTRVPNKPIEKPKPKPKGENQPTASKSIGKEAKLKAIADLTKTLSKHLDESNVRLADITFPTNKQLSVQTTLATTQDEELCQLLREYMILPFSGEVRLKLVLTPQGLIQECVLLSEISESEKALILMRIHAIPFKKFLDKYKISKNIVFHIKLLSNES</sequence>
<feature type="compositionally biased region" description="Basic and acidic residues" evidence="1">
    <location>
        <begin position="63"/>
        <end position="76"/>
    </location>
</feature>